<keyword evidence="9" id="KW-0732">Signal</keyword>
<evidence type="ECO:0000256" key="19">
    <source>
        <dbReference type="SAM" id="Phobius"/>
    </source>
</evidence>
<comment type="subcellular location">
    <subcellularLocation>
        <location evidence="1">Cell membrane</location>
        <topology evidence="1">Single-pass type I membrane protein</topology>
    </subcellularLocation>
</comment>
<gene>
    <name evidence="21" type="ORF">V5N11_034680</name>
</gene>
<dbReference type="InterPro" id="IPR052941">
    <property type="entry name" value="StomDev_PlantInt_Reg"/>
</dbReference>
<dbReference type="SMART" id="SM00365">
    <property type="entry name" value="LRR_SD22"/>
    <property type="match status" value="6"/>
</dbReference>
<dbReference type="PROSITE" id="PS51450">
    <property type="entry name" value="LRR"/>
    <property type="match status" value="3"/>
</dbReference>
<feature type="transmembrane region" description="Helical" evidence="19">
    <location>
        <begin position="12"/>
        <end position="30"/>
    </location>
</feature>
<evidence type="ECO:0000256" key="8">
    <source>
        <dbReference type="ARBA" id="ARBA00022692"/>
    </source>
</evidence>
<dbReference type="Pfam" id="PF13855">
    <property type="entry name" value="LRR_8"/>
    <property type="match status" value="3"/>
</dbReference>
<keyword evidence="12" id="KW-0067">ATP-binding</keyword>
<evidence type="ECO:0000256" key="14">
    <source>
        <dbReference type="ARBA" id="ARBA00023136"/>
    </source>
</evidence>
<dbReference type="InterPro" id="IPR003591">
    <property type="entry name" value="Leu-rich_rpt_typical-subtyp"/>
</dbReference>
<comment type="similarity">
    <text evidence="2">Belongs to the RLP family.</text>
</comment>
<keyword evidence="7" id="KW-0808">Transferase</keyword>
<dbReference type="FunFam" id="3.80.10.10:FF:000416">
    <property type="entry name" value="Probable leucine-rich repeat receptor-like protein kinase At5g63930"/>
    <property type="match status" value="1"/>
</dbReference>
<dbReference type="Pfam" id="PF08263">
    <property type="entry name" value="LRRNT_2"/>
    <property type="match status" value="1"/>
</dbReference>
<evidence type="ECO:0000256" key="15">
    <source>
        <dbReference type="ARBA" id="ARBA00023170"/>
    </source>
</evidence>
<dbReference type="SUPFAM" id="SSF56112">
    <property type="entry name" value="Protein kinase-like (PK-like)"/>
    <property type="match status" value="1"/>
</dbReference>
<organism evidence="21 22">
    <name type="scientific">Cardamine amara subsp. amara</name>
    <dbReference type="NCBI Taxonomy" id="228776"/>
    <lineage>
        <taxon>Eukaryota</taxon>
        <taxon>Viridiplantae</taxon>
        <taxon>Streptophyta</taxon>
        <taxon>Embryophyta</taxon>
        <taxon>Tracheophyta</taxon>
        <taxon>Spermatophyta</taxon>
        <taxon>Magnoliopsida</taxon>
        <taxon>eudicotyledons</taxon>
        <taxon>Gunneridae</taxon>
        <taxon>Pentapetalae</taxon>
        <taxon>rosids</taxon>
        <taxon>malvids</taxon>
        <taxon>Brassicales</taxon>
        <taxon>Brassicaceae</taxon>
        <taxon>Cardamineae</taxon>
        <taxon>Cardamine</taxon>
    </lineage>
</organism>
<evidence type="ECO:0000256" key="17">
    <source>
        <dbReference type="ARBA" id="ARBA00047899"/>
    </source>
</evidence>
<evidence type="ECO:0000256" key="11">
    <source>
        <dbReference type="ARBA" id="ARBA00022741"/>
    </source>
</evidence>
<feature type="domain" description="Protein kinase" evidence="20">
    <location>
        <begin position="691"/>
        <end position="942"/>
    </location>
</feature>
<keyword evidence="5" id="KW-0597">Phosphoprotein</keyword>
<evidence type="ECO:0000313" key="22">
    <source>
        <dbReference type="Proteomes" id="UP001558713"/>
    </source>
</evidence>
<evidence type="ECO:0000256" key="13">
    <source>
        <dbReference type="ARBA" id="ARBA00022989"/>
    </source>
</evidence>
<keyword evidence="14 19" id="KW-0472">Membrane</keyword>
<evidence type="ECO:0000259" key="20">
    <source>
        <dbReference type="PROSITE" id="PS50011"/>
    </source>
</evidence>
<evidence type="ECO:0000256" key="5">
    <source>
        <dbReference type="ARBA" id="ARBA00022553"/>
    </source>
</evidence>
<dbReference type="PANTHER" id="PTHR48004:SF58">
    <property type="entry name" value="OS01G0162200 PROTEIN"/>
    <property type="match status" value="1"/>
</dbReference>
<dbReference type="Gene3D" id="3.80.10.10">
    <property type="entry name" value="Ribonuclease Inhibitor"/>
    <property type="match status" value="3"/>
</dbReference>
<accession>A0ABD1AE94</accession>
<evidence type="ECO:0000256" key="3">
    <source>
        <dbReference type="ARBA" id="ARBA00012513"/>
    </source>
</evidence>
<evidence type="ECO:0000256" key="18">
    <source>
        <dbReference type="ARBA" id="ARBA00048679"/>
    </source>
</evidence>
<keyword evidence="22" id="KW-1185">Reference proteome</keyword>
<evidence type="ECO:0000256" key="9">
    <source>
        <dbReference type="ARBA" id="ARBA00022729"/>
    </source>
</evidence>
<dbReference type="InterPro" id="IPR000719">
    <property type="entry name" value="Prot_kinase_dom"/>
</dbReference>
<name>A0ABD1AE94_CARAN</name>
<dbReference type="Pfam" id="PF00560">
    <property type="entry name" value="LRR_1"/>
    <property type="match status" value="9"/>
</dbReference>
<dbReference type="PROSITE" id="PS50011">
    <property type="entry name" value="PROTEIN_KINASE_DOM"/>
    <property type="match status" value="1"/>
</dbReference>
<reference evidence="21 22" key="1">
    <citation type="submission" date="2024-04" db="EMBL/GenBank/DDBJ databases">
        <title>Genome assembly C_amara_ONT_v2.</title>
        <authorList>
            <person name="Yant L."/>
            <person name="Moore C."/>
            <person name="Slenker M."/>
        </authorList>
    </citation>
    <scope>NUCLEOTIDE SEQUENCE [LARGE SCALE GENOMIC DNA]</scope>
    <source>
        <tissue evidence="21">Leaf</tissue>
    </source>
</reference>
<dbReference type="SMART" id="SM00369">
    <property type="entry name" value="LRR_TYP"/>
    <property type="match status" value="11"/>
</dbReference>
<dbReference type="InterPro" id="IPR001611">
    <property type="entry name" value="Leu-rich_rpt"/>
</dbReference>
<comment type="catalytic activity">
    <reaction evidence="17">
        <text>L-threonyl-[protein] + ATP = O-phospho-L-threonyl-[protein] + ADP + H(+)</text>
        <dbReference type="Rhea" id="RHEA:46608"/>
        <dbReference type="Rhea" id="RHEA-COMP:11060"/>
        <dbReference type="Rhea" id="RHEA-COMP:11605"/>
        <dbReference type="ChEBI" id="CHEBI:15378"/>
        <dbReference type="ChEBI" id="CHEBI:30013"/>
        <dbReference type="ChEBI" id="CHEBI:30616"/>
        <dbReference type="ChEBI" id="CHEBI:61977"/>
        <dbReference type="ChEBI" id="CHEBI:456216"/>
        <dbReference type="EC" id="2.7.11.1"/>
    </reaction>
</comment>
<evidence type="ECO:0000256" key="7">
    <source>
        <dbReference type="ARBA" id="ARBA00022679"/>
    </source>
</evidence>
<dbReference type="EMBL" id="JBANAX010000538">
    <property type="protein sequence ID" value="KAL1204426.1"/>
    <property type="molecule type" value="Genomic_DNA"/>
</dbReference>
<dbReference type="AlphaFoldDB" id="A0ABD1AE94"/>
<feature type="transmembrane region" description="Helical" evidence="19">
    <location>
        <begin position="633"/>
        <end position="658"/>
    </location>
</feature>
<dbReference type="GO" id="GO:0005524">
    <property type="term" value="F:ATP binding"/>
    <property type="evidence" value="ECO:0007669"/>
    <property type="project" value="UniProtKB-KW"/>
</dbReference>
<dbReference type="FunFam" id="3.80.10.10:FF:000726">
    <property type="entry name" value="Probably inactive leucine-rich repeat receptor-like protein kinase"/>
    <property type="match status" value="1"/>
</dbReference>
<evidence type="ECO:0000256" key="4">
    <source>
        <dbReference type="ARBA" id="ARBA00022475"/>
    </source>
</evidence>
<evidence type="ECO:0000313" key="21">
    <source>
        <dbReference type="EMBL" id="KAL1204426.1"/>
    </source>
</evidence>
<keyword evidence="8 19" id="KW-0812">Transmembrane</keyword>
<keyword evidence="11" id="KW-0547">Nucleotide-binding</keyword>
<dbReference type="EC" id="2.7.11.1" evidence="3"/>
<comment type="catalytic activity">
    <reaction evidence="18">
        <text>L-seryl-[protein] + ATP = O-phospho-L-seryl-[protein] + ADP + H(+)</text>
        <dbReference type="Rhea" id="RHEA:17989"/>
        <dbReference type="Rhea" id="RHEA-COMP:9863"/>
        <dbReference type="Rhea" id="RHEA-COMP:11604"/>
        <dbReference type="ChEBI" id="CHEBI:15378"/>
        <dbReference type="ChEBI" id="CHEBI:29999"/>
        <dbReference type="ChEBI" id="CHEBI:30616"/>
        <dbReference type="ChEBI" id="CHEBI:83421"/>
        <dbReference type="ChEBI" id="CHEBI:456216"/>
        <dbReference type="EC" id="2.7.11.1"/>
    </reaction>
</comment>
<dbReference type="GO" id="GO:0004674">
    <property type="term" value="F:protein serine/threonine kinase activity"/>
    <property type="evidence" value="ECO:0007669"/>
    <property type="project" value="UniProtKB-EC"/>
</dbReference>
<dbReference type="SUPFAM" id="SSF52047">
    <property type="entry name" value="RNI-like"/>
    <property type="match status" value="1"/>
</dbReference>
<evidence type="ECO:0000256" key="12">
    <source>
        <dbReference type="ARBA" id="ARBA00022840"/>
    </source>
</evidence>
<dbReference type="InterPro" id="IPR011009">
    <property type="entry name" value="Kinase-like_dom_sf"/>
</dbReference>
<comment type="caution">
    <text evidence="21">The sequence shown here is derived from an EMBL/GenBank/DDBJ whole genome shotgun (WGS) entry which is preliminary data.</text>
</comment>
<keyword evidence="4" id="KW-1003">Cell membrane</keyword>
<evidence type="ECO:0000256" key="1">
    <source>
        <dbReference type="ARBA" id="ARBA00004251"/>
    </source>
</evidence>
<dbReference type="FunFam" id="3.80.10.10:FF:000275">
    <property type="entry name" value="Leucine-rich repeat receptor-like protein kinase"/>
    <property type="match status" value="1"/>
</dbReference>
<dbReference type="Pfam" id="PF00069">
    <property type="entry name" value="Pkinase"/>
    <property type="match status" value="1"/>
</dbReference>
<evidence type="ECO:0000256" key="10">
    <source>
        <dbReference type="ARBA" id="ARBA00022737"/>
    </source>
</evidence>
<keyword evidence="13 19" id="KW-1133">Transmembrane helix</keyword>
<keyword evidence="15" id="KW-0675">Receptor</keyword>
<dbReference type="Proteomes" id="UP001558713">
    <property type="component" value="Unassembled WGS sequence"/>
</dbReference>
<dbReference type="Gene3D" id="1.10.510.10">
    <property type="entry name" value="Transferase(Phosphotransferase) domain 1"/>
    <property type="match status" value="1"/>
</dbReference>
<protein>
    <recommendedName>
        <fullName evidence="3">non-specific serine/threonine protein kinase</fullName>
        <ecNumber evidence="3">2.7.11.1</ecNumber>
    </recommendedName>
</protein>
<proteinExistence type="inferred from homology"/>
<evidence type="ECO:0000256" key="2">
    <source>
        <dbReference type="ARBA" id="ARBA00009592"/>
    </source>
</evidence>
<sequence length="969" mass="108010">MSTSDHHHHHPHLITTFFFLFLNFFCLHANELELLLSFKSSIQDPLKHLSSWSHSSTNDVCLWNGVVCNNFSRVVSLDLSGKNISGQILTSATFRLPFLRTINLSNNNFFGPIPHDIFITPSPSLCYLNLSNNNFSGSIPRGFLQNLYTLDLSNNMFSGEIHKDIGFFLNLRVLDLGGNVLTGHVPASLGNISKLEFLTLASNQLTGGIPVELGLMKNLKWIYLGYNNLSGEIPYQIGGLSSLNHLDLVYNNLSGPIPPSLGDLKNLEYMFLYQNKLSGQIPPSIFTIRSLISLDFSDNSLSGEIPELVAQLQRLEVLHLFSNNLTGKIPRGVTSLPRLQVLQLWSNKISGEIPANLGKYNNLTVLDLSTNNLTGKLPHTLCDSGHLTKLILFSNALDNAIPPSLGQCESLERVRLQNNGLSGELPKGFTELQHVNFLDLSNNNLIGNISSWDMPQLEMLNLSKNNFSCELPNLSKSKKLKKLDLSRNRISGVVSLRFMTFPELMDLDLSENEITGVVPSELSSCKNLVNLDLSHNNLTGEIPSSFSEFSVLSDLDLSCNQLSGEIPKNLGNIESLVQVNISHNLLHGSLPLNGAFLAINATAVAGNNDLCSVNNVNGLRPCKLVRKRSTKSWWFVITSTFIAFLVVLVSGFFITLIFQKTNNVLEVKKVEQEDGTNWEIQFFDSRFMKSFTVNEILSSLKEQNVLLDKNGVQFVVKEVKKKYDSLPDISEIRKLSDHKNILKLVATCRSEKVSYLIHEDAQGKPLSQILNGLSWERRRKIMMGIAEALWFLHCQCSPAVNAGDLSPENIVVDVKDEPRLCLSLRGLLCMDAAYMAPETREHKEVTSKSDIYGFGILLLHFLTNKNSFGDKDIESGVNKSLVNWARYSYSSSQLDTWIDSSIDTSVYQQEIVHVINLALTCTVIDPQERPCTKNVLKALESISSSSSPCTTYFSKILSLAQQFWLCLIC</sequence>
<dbReference type="GO" id="GO:0005886">
    <property type="term" value="C:plasma membrane"/>
    <property type="evidence" value="ECO:0007669"/>
    <property type="project" value="UniProtKB-SubCell"/>
</dbReference>
<keyword evidence="10" id="KW-0677">Repeat</keyword>
<dbReference type="SUPFAM" id="SSF52058">
    <property type="entry name" value="L domain-like"/>
    <property type="match status" value="1"/>
</dbReference>
<dbReference type="InterPro" id="IPR013210">
    <property type="entry name" value="LRR_N_plant-typ"/>
</dbReference>
<keyword evidence="16" id="KW-0325">Glycoprotein</keyword>
<dbReference type="InterPro" id="IPR032675">
    <property type="entry name" value="LRR_dom_sf"/>
</dbReference>
<evidence type="ECO:0000256" key="6">
    <source>
        <dbReference type="ARBA" id="ARBA00022614"/>
    </source>
</evidence>
<evidence type="ECO:0000256" key="16">
    <source>
        <dbReference type="ARBA" id="ARBA00023180"/>
    </source>
</evidence>
<dbReference type="PANTHER" id="PTHR48004">
    <property type="entry name" value="OS01G0149700 PROTEIN"/>
    <property type="match status" value="1"/>
</dbReference>
<keyword evidence="6" id="KW-0433">Leucine-rich repeat</keyword>